<sequence>MSALVVGLSHRSAPISLLEQVVLDDEASHRLASRLRAGDHVHEALVLSTCNRLEVVVEAGTFHGALEEIGAALTEVGGLTRDQLTEHLFVHYDDRAVAHLFELACGLDSMAVGESQVLGQLRQALAQAQRHGHLGASLNPLVQQALRVGKRAHAETGIDGVSRSLVTLGLDQARAVLGDLGGARTVVIGAGAMSGLAVATLVREGVGDVVVVNRTPARAARLAEQHGVRALPWADLAAAVGSADLVLTCTGAVGHVLDEPLVARARSHAGRSGAPTVLLDLALPRDVDPTVTRLRGVHLWGLADLQRPAQERTDPGTGEPGPVEAVRGLVTSEVAGYLAERHAARLGPTLAALRTSAARVVDAEMSRLDHRLPHLPEDERAEVRQTVQRVVDKLLHTPTTRVKQLQAGYDEVPADYAHALRELFDLDSREVASVSTPPLGVVERAADPTVDGGGDD</sequence>
<dbReference type="GO" id="GO:0019353">
    <property type="term" value="P:protoporphyrinogen IX biosynthetic process from glutamate"/>
    <property type="evidence" value="ECO:0007669"/>
    <property type="project" value="TreeGrafter"/>
</dbReference>
<evidence type="ECO:0000256" key="5">
    <source>
        <dbReference type="ARBA" id="ARBA00023002"/>
    </source>
</evidence>
<dbReference type="InterPro" id="IPR006151">
    <property type="entry name" value="Shikm_DH/Glu-tRNA_Rdtase"/>
</dbReference>
<dbReference type="Proteomes" id="UP000054837">
    <property type="component" value="Unassembled WGS sequence"/>
</dbReference>
<dbReference type="Pfam" id="PF00745">
    <property type="entry name" value="GlutR_dimer"/>
    <property type="match status" value="1"/>
</dbReference>
<dbReference type="AlphaFoldDB" id="A0A0W8I215"/>
<keyword evidence="5 8" id="KW-0560">Oxidoreductase</keyword>
<evidence type="ECO:0000256" key="8">
    <source>
        <dbReference type="HAMAP-Rule" id="MF_00087"/>
    </source>
</evidence>
<evidence type="ECO:0000256" key="13">
    <source>
        <dbReference type="RuleBase" id="RU000584"/>
    </source>
</evidence>
<dbReference type="HAMAP" id="MF_00087">
    <property type="entry name" value="Glu_tRNA_reductase"/>
    <property type="match status" value="1"/>
</dbReference>
<comment type="domain">
    <text evidence="8">Possesses an unusual extended V-shaped dimeric structure with each monomer consisting of three distinct domains arranged along a curved 'spinal' alpha-helix. The N-terminal catalytic domain specifically recognizes the glutamate moiety of the substrate. The second domain is the NADPH-binding domain, and the third C-terminal domain is responsible for dimerization.</text>
</comment>
<dbReference type="SUPFAM" id="SSF51735">
    <property type="entry name" value="NAD(P)-binding Rossmann-fold domains"/>
    <property type="match status" value="1"/>
</dbReference>
<dbReference type="Gene3D" id="3.30.460.30">
    <property type="entry name" value="Glutamyl-tRNA reductase, N-terminal domain"/>
    <property type="match status" value="1"/>
</dbReference>
<evidence type="ECO:0000259" key="16">
    <source>
        <dbReference type="Pfam" id="PF05201"/>
    </source>
</evidence>
<name>A0A0W8I215_9MICO</name>
<dbReference type="SUPFAM" id="SSF69075">
    <property type="entry name" value="Glutamyl tRNA-reductase dimerization domain"/>
    <property type="match status" value="1"/>
</dbReference>
<protein>
    <recommendedName>
        <fullName evidence="3 8">Glutamyl-tRNA reductase</fullName>
        <shortName evidence="8">GluTR</shortName>
        <ecNumber evidence="3 8">1.2.1.70</ecNumber>
    </recommendedName>
</protein>
<feature type="site" description="Important for activity" evidence="8 12">
    <location>
        <position position="99"/>
    </location>
</feature>
<comment type="similarity">
    <text evidence="2 8 13">Belongs to the glutamyl-tRNA reductase family.</text>
</comment>
<dbReference type="SUPFAM" id="SSF69742">
    <property type="entry name" value="Glutamyl tRNA-reductase catalytic, N-terminal domain"/>
    <property type="match status" value="1"/>
</dbReference>
<dbReference type="Gene3D" id="3.40.50.720">
    <property type="entry name" value="NAD(P)-binding Rossmann-like Domain"/>
    <property type="match status" value="1"/>
</dbReference>
<evidence type="ECO:0000313" key="18">
    <source>
        <dbReference type="Proteomes" id="UP000054837"/>
    </source>
</evidence>
<comment type="function">
    <text evidence="8">Catalyzes the NADPH-dependent reduction of glutamyl-tRNA(Glu) to glutamate 1-semialdehyde (GSA).</text>
</comment>
<keyword evidence="4 8" id="KW-0521">NADP</keyword>
<dbReference type="PANTHER" id="PTHR43013">
    <property type="entry name" value="GLUTAMYL-TRNA REDUCTASE"/>
    <property type="match status" value="1"/>
</dbReference>
<keyword evidence="18" id="KW-1185">Reference proteome</keyword>
<dbReference type="NCBIfam" id="TIGR01035">
    <property type="entry name" value="hemA"/>
    <property type="match status" value="1"/>
</dbReference>
<dbReference type="STRING" id="767452.AVL62_07450"/>
<dbReference type="PANTHER" id="PTHR43013:SF1">
    <property type="entry name" value="GLUTAMYL-TRNA REDUCTASE"/>
    <property type="match status" value="1"/>
</dbReference>
<feature type="binding site" evidence="8 10">
    <location>
        <position position="120"/>
    </location>
    <ligand>
        <name>substrate</name>
    </ligand>
</feature>
<feature type="active site" description="Nucleophile" evidence="8 9">
    <location>
        <position position="50"/>
    </location>
</feature>
<dbReference type="GO" id="GO:0008883">
    <property type="term" value="F:glutamyl-tRNA reductase activity"/>
    <property type="evidence" value="ECO:0007669"/>
    <property type="project" value="UniProtKB-UniRule"/>
</dbReference>
<keyword evidence="6 8" id="KW-0627">Porphyrin biosynthesis</keyword>
<evidence type="ECO:0000256" key="1">
    <source>
        <dbReference type="ARBA" id="ARBA00005059"/>
    </source>
</evidence>
<accession>A0A0W8I215</accession>
<evidence type="ECO:0000256" key="7">
    <source>
        <dbReference type="ARBA" id="ARBA00047464"/>
    </source>
</evidence>
<evidence type="ECO:0000259" key="14">
    <source>
        <dbReference type="Pfam" id="PF00745"/>
    </source>
</evidence>
<dbReference type="InterPro" id="IPR018214">
    <property type="entry name" value="GluRdtase_CS"/>
</dbReference>
<comment type="miscellaneous">
    <text evidence="8">During catalysis, the active site Cys acts as a nucleophile attacking the alpha-carbonyl group of tRNA-bound glutamate with the formation of a thioester intermediate between enzyme and glutamate, and the concomitant release of tRNA(Glu). The thioester intermediate is finally reduced by direct hydride transfer from NADPH, to form the product GSA.</text>
</comment>
<comment type="pathway">
    <text evidence="1 8 13">Porphyrin-containing compound metabolism; protoporphyrin-IX biosynthesis; 5-aminolevulinate from L-glutamyl-tRNA(Glu): step 1/2.</text>
</comment>
<dbReference type="Pfam" id="PF05201">
    <property type="entry name" value="GlutR_N"/>
    <property type="match status" value="1"/>
</dbReference>
<dbReference type="RefSeq" id="WP_058892078.1">
    <property type="nucleotide sequence ID" value="NZ_LQBL01000031.1"/>
</dbReference>
<dbReference type="UniPathway" id="UPA00251">
    <property type="reaction ID" value="UER00316"/>
</dbReference>
<feature type="binding site" evidence="8 10">
    <location>
        <begin position="49"/>
        <end position="52"/>
    </location>
    <ligand>
        <name>substrate</name>
    </ligand>
</feature>
<dbReference type="EC" id="1.2.1.70" evidence="3 8"/>
<dbReference type="InterPro" id="IPR036453">
    <property type="entry name" value="GluRdtase_dimer_dom_sf"/>
</dbReference>
<dbReference type="GO" id="GO:0050661">
    <property type="term" value="F:NADP binding"/>
    <property type="evidence" value="ECO:0007669"/>
    <property type="project" value="InterPro"/>
</dbReference>
<dbReference type="NCBIfam" id="NF000744">
    <property type="entry name" value="PRK00045.1-3"/>
    <property type="match status" value="1"/>
</dbReference>
<evidence type="ECO:0000256" key="10">
    <source>
        <dbReference type="PIRSR" id="PIRSR000445-2"/>
    </source>
</evidence>
<feature type="binding site" evidence="8 10">
    <location>
        <begin position="114"/>
        <end position="116"/>
    </location>
    <ligand>
        <name>substrate</name>
    </ligand>
</feature>
<gene>
    <name evidence="8" type="primary">hemA</name>
    <name evidence="17" type="ORF">AVL62_07450</name>
</gene>
<dbReference type="CDD" id="cd05213">
    <property type="entry name" value="NAD_bind_Glutamyl_tRNA_reduct"/>
    <property type="match status" value="1"/>
</dbReference>
<dbReference type="InterPro" id="IPR036291">
    <property type="entry name" value="NAD(P)-bd_dom_sf"/>
</dbReference>
<reference evidence="17 18" key="1">
    <citation type="submission" date="2015-12" db="EMBL/GenBank/DDBJ databases">
        <title>Serinicoccus chungangenesis strain CD08_5 genome sequencing and assembly.</title>
        <authorList>
            <person name="Chander A.M."/>
            <person name="Kaur G."/>
            <person name="Nair G.R."/>
            <person name="Dhawan D.K."/>
            <person name="Kochhar R.K."/>
            <person name="Mayilraj S."/>
            <person name="Bhadada S.K."/>
        </authorList>
    </citation>
    <scope>NUCLEOTIDE SEQUENCE [LARGE SCALE GENOMIC DNA]</scope>
    <source>
        <strain evidence="17 18">CD08_5</strain>
    </source>
</reference>
<feature type="domain" description="Quinate/shikimate 5-dehydrogenase/glutamyl-tRNA reductase" evidence="15">
    <location>
        <begin position="173"/>
        <end position="306"/>
    </location>
</feature>
<feature type="domain" description="Tetrapyrrole biosynthesis glutamyl-tRNA reductase dimerisation" evidence="14">
    <location>
        <begin position="326"/>
        <end position="426"/>
    </location>
</feature>
<dbReference type="OrthoDB" id="110209at2"/>
<evidence type="ECO:0000256" key="6">
    <source>
        <dbReference type="ARBA" id="ARBA00023244"/>
    </source>
</evidence>
<evidence type="ECO:0000256" key="2">
    <source>
        <dbReference type="ARBA" id="ARBA00005916"/>
    </source>
</evidence>
<dbReference type="InterPro" id="IPR015895">
    <property type="entry name" value="4pyrrol_synth_GluRdtase_N"/>
</dbReference>
<comment type="subunit">
    <text evidence="8">Homodimer.</text>
</comment>
<comment type="caution">
    <text evidence="17">The sequence shown here is derived from an EMBL/GenBank/DDBJ whole genome shotgun (WGS) entry which is preliminary data.</text>
</comment>
<evidence type="ECO:0000256" key="11">
    <source>
        <dbReference type="PIRSR" id="PIRSR000445-3"/>
    </source>
</evidence>
<evidence type="ECO:0000256" key="12">
    <source>
        <dbReference type="PIRSR" id="PIRSR000445-4"/>
    </source>
</evidence>
<feature type="domain" description="Glutamyl-tRNA reductase N-terminal" evidence="16">
    <location>
        <begin position="6"/>
        <end position="156"/>
    </location>
</feature>
<dbReference type="PROSITE" id="PS00747">
    <property type="entry name" value="GLUTR"/>
    <property type="match status" value="1"/>
</dbReference>
<evidence type="ECO:0000259" key="15">
    <source>
        <dbReference type="Pfam" id="PF01488"/>
    </source>
</evidence>
<dbReference type="FunFam" id="3.30.460.30:FF:000001">
    <property type="entry name" value="Glutamyl-tRNA reductase"/>
    <property type="match status" value="1"/>
</dbReference>
<dbReference type="InterPro" id="IPR000343">
    <property type="entry name" value="4pyrrol_synth_GluRdtase"/>
</dbReference>
<evidence type="ECO:0000256" key="9">
    <source>
        <dbReference type="PIRSR" id="PIRSR000445-1"/>
    </source>
</evidence>
<evidence type="ECO:0000256" key="3">
    <source>
        <dbReference type="ARBA" id="ARBA00012970"/>
    </source>
</evidence>
<feature type="binding site" evidence="8 10">
    <location>
        <position position="109"/>
    </location>
    <ligand>
        <name>substrate</name>
    </ligand>
</feature>
<dbReference type="InterPro" id="IPR036343">
    <property type="entry name" value="GluRdtase_N_sf"/>
</dbReference>
<dbReference type="InterPro" id="IPR015896">
    <property type="entry name" value="4pyrrol_synth_GluRdtase_dimer"/>
</dbReference>
<comment type="catalytic activity">
    <reaction evidence="7 8 13">
        <text>(S)-4-amino-5-oxopentanoate + tRNA(Glu) + NADP(+) = L-glutamyl-tRNA(Glu) + NADPH + H(+)</text>
        <dbReference type="Rhea" id="RHEA:12344"/>
        <dbReference type="Rhea" id="RHEA-COMP:9663"/>
        <dbReference type="Rhea" id="RHEA-COMP:9680"/>
        <dbReference type="ChEBI" id="CHEBI:15378"/>
        <dbReference type="ChEBI" id="CHEBI:57501"/>
        <dbReference type="ChEBI" id="CHEBI:57783"/>
        <dbReference type="ChEBI" id="CHEBI:58349"/>
        <dbReference type="ChEBI" id="CHEBI:78442"/>
        <dbReference type="ChEBI" id="CHEBI:78520"/>
        <dbReference type="EC" id="1.2.1.70"/>
    </reaction>
</comment>
<evidence type="ECO:0000256" key="4">
    <source>
        <dbReference type="ARBA" id="ARBA00022857"/>
    </source>
</evidence>
<dbReference type="PIRSF" id="PIRSF000445">
    <property type="entry name" value="4pyrrol_synth_GluRdtase"/>
    <property type="match status" value="1"/>
</dbReference>
<evidence type="ECO:0000313" key="17">
    <source>
        <dbReference type="EMBL" id="KUG51782.1"/>
    </source>
</evidence>
<dbReference type="EMBL" id="LQBL01000031">
    <property type="protein sequence ID" value="KUG51782.1"/>
    <property type="molecule type" value="Genomic_DNA"/>
</dbReference>
<feature type="binding site" evidence="8 11">
    <location>
        <begin position="189"/>
        <end position="194"/>
    </location>
    <ligand>
        <name>NADP(+)</name>
        <dbReference type="ChEBI" id="CHEBI:58349"/>
    </ligand>
</feature>
<dbReference type="Pfam" id="PF01488">
    <property type="entry name" value="Shikimate_DH"/>
    <property type="match status" value="1"/>
</dbReference>
<proteinExistence type="inferred from homology"/>
<organism evidence="17 18">
    <name type="scientific">Serinicoccus chungangensis</name>
    <dbReference type="NCBI Taxonomy" id="767452"/>
    <lineage>
        <taxon>Bacteria</taxon>
        <taxon>Bacillati</taxon>
        <taxon>Actinomycetota</taxon>
        <taxon>Actinomycetes</taxon>
        <taxon>Micrococcales</taxon>
        <taxon>Ornithinimicrobiaceae</taxon>
        <taxon>Serinicoccus</taxon>
    </lineage>
</organism>